<dbReference type="InterPro" id="IPR000595">
    <property type="entry name" value="cNMP-bd_dom"/>
</dbReference>
<dbReference type="CDD" id="cd00038">
    <property type="entry name" value="CAP_ED"/>
    <property type="match status" value="1"/>
</dbReference>
<dbReference type="AlphaFoldDB" id="A0A1F7UJ16"/>
<evidence type="ECO:0008006" key="4">
    <source>
        <dbReference type="Google" id="ProtNLM"/>
    </source>
</evidence>
<dbReference type="SUPFAM" id="SSF51206">
    <property type="entry name" value="cAMP-binding domain-like"/>
    <property type="match status" value="1"/>
</dbReference>
<accession>A0A1F7UJ16</accession>
<dbReference type="InterPro" id="IPR014710">
    <property type="entry name" value="RmlC-like_jellyroll"/>
</dbReference>
<dbReference type="Gene3D" id="2.60.120.10">
    <property type="entry name" value="Jelly Rolls"/>
    <property type="match status" value="1"/>
</dbReference>
<evidence type="ECO:0000313" key="3">
    <source>
        <dbReference type="Proteomes" id="UP000176603"/>
    </source>
</evidence>
<organism evidence="2 3">
    <name type="scientific">Candidatus Uhrbacteria bacterium RIFCSPHIGHO2_12_FULL_60_25</name>
    <dbReference type="NCBI Taxonomy" id="1802399"/>
    <lineage>
        <taxon>Bacteria</taxon>
        <taxon>Candidatus Uhriibacteriota</taxon>
    </lineage>
</organism>
<reference evidence="2 3" key="1">
    <citation type="journal article" date="2016" name="Nat. Commun.">
        <title>Thousands of microbial genomes shed light on interconnected biogeochemical processes in an aquifer system.</title>
        <authorList>
            <person name="Anantharaman K."/>
            <person name="Brown C.T."/>
            <person name="Hug L.A."/>
            <person name="Sharon I."/>
            <person name="Castelle C.J."/>
            <person name="Probst A.J."/>
            <person name="Thomas B.C."/>
            <person name="Singh A."/>
            <person name="Wilkins M.J."/>
            <person name="Karaoz U."/>
            <person name="Brodie E.L."/>
            <person name="Williams K.H."/>
            <person name="Hubbard S.S."/>
            <person name="Banfield J.F."/>
        </authorList>
    </citation>
    <scope>NUCLEOTIDE SEQUENCE [LARGE SCALE GENOMIC DNA]</scope>
</reference>
<evidence type="ECO:0000313" key="2">
    <source>
        <dbReference type="EMBL" id="OGL78263.1"/>
    </source>
</evidence>
<dbReference type="InterPro" id="IPR018490">
    <property type="entry name" value="cNMP-bd_dom_sf"/>
</dbReference>
<gene>
    <name evidence="2" type="ORF">A3E39_03800</name>
</gene>
<feature type="coiled-coil region" evidence="1">
    <location>
        <begin position="198"/>
        <end position="225"/>
    </location>
</feature>
<sequence>MPIANLYKGRSMTEKKPFRVATPPSQGAMEPIRLETARWYKKLREEHPAILGRVHQFMAGDILVHQGETVEGPMAYLVVEGMLAEKQTHFTIDRGHVNITLFHVSPGSIAFAQALAPKFASQPSFTTVVAETDGEALLLDPDQISRGFGKYGFLLSAQFRLQSQLLVSIWHQKLAYAKNAEAEPSVVSTRMANMKIMYQRELDEVKRLTQTIEGLETALKLAQMEASELRKFSPVAALEEERRLMTLRSLGTELYLDRLRREWTRACQNPHLLDFTDDESRLLMAEAPEGLAEIVQRVRSANQWDDDEIDAAIQLGVSPSRSTPPTPRNEVDELLTFAADADIAPVQYVKARPHISTIGFEDVDLASMRVEAAKPLVPHGTDIVSLDLEGGLPLGETGQALPPVDMPYRQRMRTLDYSEVAHVAQAAVEEDPDIEIIVEDDGDPSTKK</sequence>
<dbReference type="Proteomes" id="UP000176603">
    <property type="component" value="Unassembled WGS sequence"/>
</dbReference>
<proteinExistence type="predicted"/>
<protein>
    <recommendedName>
        <fullName evidence="4">Cyclic nucleotide-binding domain-containing protein</fullName>
    </recommendedName>
</protein>
<keyword evidence="1" id="KW-0175">Coiled coil</keyword>
<name>A0A1F7UJ16_9BACT</name>
<comment type="caution">
    <text evidence="2">The sequence shown here is derived from an EMBL/GenBank/DDBJ whole genome shotgun (WGS) entry which is preliminary data.</text>
</comment>
<dbReference type="EMBL" id="MGEH01000035">
    <property type="protein sequence ID" value="OGL78263.1"/>
    <property type="molecule type" value="Genomic_DNA"/>
</dbReference>
<evidence type="ECO:0000256" key="1">
    <source>
        <dbReference type="SAM" id="Coils"/>
    </source>
</evidence>